<protein>
    <submittedName>
        <fullName evidence="2">Uncharacterized protein</fullName>
    </submittedName>
</protein>
<evidence type="ECO:0000256" key="1">
    <source>
        <dbReference type="SAM" id="MobiDB-lite"/>
    </source>
</evidence>
<dbReference type="EMBL" id="JAUQTA010000001">
    <property type="protein sequence ID" value="MDO7868101.1"/>
    <property type="molecule type" value="Genomic_DNA"/>
</dbReference>
<feature type="compositionally biased region" description="Basic and acidic residues" evidence="1">
    <location>
        <begin position="1"/>
        <end position="16"/>
    </location>
</feature>
<organism evidence="2 3">
    <name type="scientific">Nocardioides jiangxiensis</name>
    <dbReference type="NCBI Taxonomy" id="3064524"/>
    <lineage>
        <taxon>Bacteria</taxon>
        <taxon>Bacillati</taxon>
        <taxon>Actinomycetota</taxon>
        <taxon>Actinomycetes</taxon>
        <taxon>Propionibacteriales</taxon>
        <taxon>Nocardioidaceae</taxon>
        <taxon>Nocardioides</taxon>
    </lineage>
</organism>
<sequence length="69" mass="7779">MDETDRRRPVREEWTSRRASGRGGSLGVPWSKDPRVPSGHEDQDHEVVSGGGLVEHEKLQRSEVSTRVD</sequence>
<dbReference type="Proteomes" id="UP001233314">
    <property type="component" value="Unassembled WGS sequence"/>
</dbReference>
<feature type="compositionally biased region" description="Basic and acidic residues" evidence="1">
    <location>
        <begin position="32"/>
        <end position="47"/>
    </location>
</feature>
<keyword evidence="3" id="KW-1185">Reference proteome</keyword>
<evidence type="ECO:0000313" key="3">
    <source>
        <dbReference type="Proteomes" id="UP001233314"/>
    </source>
</evidence>
<feature type="region of interest" description="Disordered" evidence="1">
    <location>
        <begin position="1"/>
        <end position="69"/>
    </location>
</feature>
<gene>
    <name evidence="2" type="ORF">Q5722_06940</name>
</gene>
<feature type="compositionally biased region" description="Basic and acidic residues" evidence="1">
    <location>
        <begin position="54"/>
        <end position="69"/>
    </location>
</feature>
<name>A0ABT9AZS4_9ACTN</name>
<accession>A0ABT9AZS4</accession>
<reference evidence="2 3" key="1">
    <citation type="submission" date="2023-07" db="EMBL/GenBank/DDBJ databases">
        <title>Nocardioides sp. nov WY-20 isolated from soil.</title>
        <authorList>
            <person name="Liu B."/>
            <person name="Wan Y."/>
        </authorList>
    </citation>
    <scope>NUCLEOTIDE SEQUENCE [LARGE SCALE GENOMIC DNA]</scope>
    <source>
        <strain evidence="2 3">WY-20</strain>
    </source>
</reference>
<dbReference type="RefSeq" id="WP_305027477.1">
    <property type="nucleotide sequence ID" value="NZ_JAUQTA010000001.1"/>
</dbReference>
<proteinExistence type="predicted"/>
<evidence type="ECO:0000313" key="2">
    <source>
        <dbReference type="EMBL" id="MDO7868101.1"/>
    </source>
</evidence>
<comment type="caution">
    <text evidence="2">The sequence shown here is derived from an EMBL/GenBank/DDBJ whole genome shotgun (WGS) entry which is preliminary data.</text>
</comment>